<dbReference type="AlphaFoldDB" id="A0A8J4H0Z8"/>
<accession>A0A8J4H0Z8</accession>
<organism evidence="2 3">
    <name type="scientific">Volvox reticuliferus</name>
    <dbReference type="NCBI Taxonomy" id="1737510"/>
    <lineage>
        <taxon>Eukaryota</taxon>
        <taxon>Viridiplantae</taxon>
        <taxon>Chlorophyta</taxon>
        <taxon>core chlorophytes</taxon>
        <taxon>Chlorophyceae</taxon>
        <taxon>CS clade</taxon>
        <taxon>Chlamydomonadales</taxon>
        <taxon>Volvocaceae</taxon>
        <taxon>Volvox</taxon>
    </lineage>
</organism>
<name>A0A8J4H0Z8_9CHLO</name>
<protein>
    <submittedName>
        <fullName evidence="2">Uncharacterized protein</fullName>
    </submittedName>
</protein>
<feature type="compositionally biased region" description="Basic and acidic residues" evidence="1">
    <location>
        <begin position="86"/>
        <end position="105"/>
    </location>
</feature>
<evidence type="ECO:0000256" key="1">
    <source>
        <dbReference type="SAM" id="MobiDB-lite"/>
    </source>
</evidence>
<dbReference type="EMBL" id="BNCQ01000112">
    <property type="protein sequence ID" value="GIM17400.1"/>
    <property type="molecule type" value="Genomic_DNA"/>
</dbReference>
<proteinExistence type="predicted"/>
<dbReference type="Proteomes" id="UP000722791">
    <property type="component" value="Unassembled WGS sequence"/>
</dbReference>
<sequence>MAFEGSIIGRREFLSIDEERAERIARNHQKLQELGLLSLVESIQDKVNTSRRFRSDRKEKSACSDQPLRRSTRLLTNSSLQMAGKRSVECDSSGRDEEDDWKASSEDCDDGNDDKENFSFTDEQLKWAVEADFDVNGAAGLSLKAITSKWPSQHKLLLDSKESFDRACIIATVLTKQGLYAADLTDPNRKAYVKVNNELLAELKADGLRPFEIKTIEQAIKDIGGVEEVKPQGRKSISTPATAISKSRRRGSNWVQGIVDKHFGDLIKSATKADDLRNHPEKANRCRKIMNELGKKEDITRQLQLDDSTTMQEIQECLVEKAVNKWRNRKGKPKKRSKFGDWMADEEKTPQGKTLKPNCWQRLLGDDDEDLQDYNNSGDHISYLQGKQVEDKGVGCFLVGAKEDSVKPVPLGAVLLAEPLEGKTVDCTINVMVVAVPPTSSGGKVVYMPEPTGAFEVPTGRLSAFDQISWPVIGLLAIKKGRNAVAWSKAKWGLTEQSLQAAISYMMTHQKERLLAVAAQ</sequence>
<feature type="region of interest" description="Disordered" evidence="1">
    <location>
        <begin position="82"/>
        <end position="115"/>
    </location>
</feature>
<evidence type="ECO:0000313" key="3">
    <source>
        <dbReference type="Proteomes" id="UP000722791"/>
    </source>
</evidence>
<evidence type="ECO:0000313" key="2">
    <source>
        <dbReference type="EMBL" id="GIM17400.1"/>
    </source>
</evidence>
<reference evidence="2" key="1">
    <citation type="journal article" date="2021" name="Proc. Natl. Acad. Sci. U.S.A.">
        <title>Three genomes in the algal genus Volvox reveal the fate of a haploid sex-determining region after a transition to homothallism.</title>
        <authorList>
            <person name="Yamamoto K."/>
            <person name="Hamaji T."/>
            <person name="Kawai-Toyooka H."/>
            <person name="Matsuzaki R."/>
            <person name="Takahashi F."/>
            <person name="Nishimura Y."/>
            <person name="Kawachi M."/>
            <person name="Noguchi H."/>
            <person name="Minakuchi Y."/>
            <person name="Umen J.G."/>
            <person name="Toyoda A."/>
            <person name="Nozaki H."/>
        </authorList>
    </citation>
    <scope>NUCLEOTIDE SEQUENCE</scope>
    <source>
        <strain evidence="2">NIES-3785</strain>
    </source>
</reference>
<feature type="region of interest" description="Disordered" evidence="1">
    <location>
        <begin position="329"/>
        <end position="354"/>
    </location>
</feature>
<gene>
    <name evidence="2" type="ORF">Vretimale_19918</name>
</gene>
<comment type="caution">
    <text evidence="2">The sequence shown here is derived from an EMBL/GenBank/DDBJ whole genome shotgun (WGS) entry which is preliminary data.</text>
</comment>